<dbReference type="Proteomes" id="UP000318521">
    <property type="component" value="Unassembled WGS sequence"/>
</dbReference>
<proteinExistence type="predicted"/>
<feature type="transmembrane region" description="Helical" evidence="1">
    <location>
        <begin position="28"/>
        <end position="46"/>
    </location>
</feature>
<sequence length="74" mass="8580">MLKILITISSIIVLIISAFGLLTNNHDLLPYMFLFLSLSMLLLGLLEFKRNRRVGWILVSVFIVTFFVFITELF</sequence>
<keyword evidence="1" id="KW-0472">Membrane</keyword>
<evidence type="ECO:0000313" key="2">
    <source>
        <dbReference type="EMBL" id="TSB47932.1"/>
    </source>
</evidence>
<organism evidence="2 3">
    <name type="scientific">Alkalicoccobacillus porphyridii</name>
    <dbReference type="NCBI Taxonomy" id="2597270"/>
    <lineage>
        <taxon>Bacteria</taxon>
        <taxon>Bacillati</taxon>
        <taxon>Bacillota</taxon>
        <taxon>Bacilli</taxon>
        <taxon>Bacillales</taxon>
        <taxon>Bacillaceae</taxon>
        <taxon>Alkalicoccobacillus</taxon>
    </lineage>
</organism>
<name>A0A554A2L7_9BACI</name>
<keyword evidence="1" id="KW-0812">Transmembrane</keyword>
<protein>
    <submittedName>
        <fullName evidence="2">DUF3953 domain-containing protein</fullName>
    </submittedName>
</protein>
<comment type="caution">
    <text evidence="2">The sequence shown here is derived from an EMBL/GenBank/DDBJ whole genome shotgun (WGS) entry which is preliminary data.</text>
</comment>
<dbReference type="AlphaFoldDB" id="A0A554A2L7"/>
<evidence type="ECO:0000256" key="1">
    <source>
        <dbReference type="SAM" id="Phobius"/>
    </source>
</evidence>
<reference evidence="2 3" key="1">
    <citation type="submission" date="2019-07" db="EMBL/GenBank/DDBJ databases">
        <authorList>
            <person name="Park Y.J."/>
            <person name="Jeong S.E."/>
            <person name="Jung H.S."/>
        </authorList>
    </citation>
    <scope>NUCLEOTIDE SEQUENCE [LARGE SCALE GENOMIC DNA]</scope>
    <source>
        <strain evidence="3">P16(2019)</strain>
    </source>
</reference>
<dbReference type="EMBL" id="VLXZ01000002">
    <property type="protein sequence ID" value="TSB47932.1"/>
    <property type="molecule type" value="Genomic_DNA"/>
</dbReference>
<feature type="transmembrane region" description="Helical" evidence="1">
    <location>
        <begin position="53"/>
        <end position="71"/>
    </location>
</feature>
<accession>A0A554A2L7</accession>
<feature type="transmembrane region" description="Helical" evidence="1">
    <location>
        <begin position="5"/>
        <end position="22"/>
    </location>
</feature>
<evidence type="ECO:0000313" key="3">
    <source>
        <dbReference type="Proteomes" id="UP000318521"/>
    </source>
</evidence>
<keyword evidence="1" id="KW-1133">Transmembrane helix</keyword>
<keyword evidence="3" id="KW-1185">Reference proteome</keyword>
<gene>
    <name evidence="2" type="ORF">FN960_05350</name>
</gene>